<reference evidence="1" key="1">
    <citation type="submission" date="2020-03" db="EMBL/GenBank/DDBJ databases">
        <authorList>
            <person name="Weist P."/>
        </authorList>
    </citation>
    <scope>NUCLEOTIDE SEQUENCE</scope>
</reference>
<proteinExistence type="predicted"/>
<gene>
    <name evidence="1" type="ORF">PLEPLA_LOCUS3650</name>
</gene>
<protein>
    <submittedName>
        <fullName evidence="1">Uncharacterized protein</fullName>
    </submittedName>
</protein>
<organism evidence="1 2">
    <name type="scientific">Pleuronectes platessa</name>
    <name type="common">European plaice</name>
    <dbReference type="NCBI Taxonomy" id="8262"/>
    <lineage>
        <taxon>Eukaryota</taxon>
        <taxon>Metazoa</taxon>
        <taxon>Chordata</taxon>
        <taxon>Craniata</taxon>
        <taxon>Vertebrata</taxon>
        <taxon>Euteleostomi</taxon>
        <taxon>Actinopterygii</taxon>
        <taxon>Neopterygii</taxon>
        <taxon>Teleostei</taxon>
        <taxon>Neoteleostei</taxon>
        <taxon>Acanthomorphata</taxon>
        <taxon>Carangaria</taxon>
        <taxon>Pleuronectiformes</taxon>
        <taxon>Pleuronectoidei</taxon>
        <taxon>Pleuronectidae</taxon>
        <taxon>Pleuronectes</taxon>
    </lineage>
</organism>
<comment type="caution">
    <text evidence="1">The sequence shown here is derived from an EMBL/GenBank/DDBJ whole genome shotgun (WGS) entry which is preliminary data.</text>
</comment>
<accession>A0A9N7TNY9</accession>
<evidence type="ECO:0000313" key="2">
    <source>
        <dbReference type="Proteomes" id="UP001153269"/>
    </source>
</evidence>
<evidence type="ECO:0000313" key="1">
    <source>
        <dbReference type="EMBL" id="CAB1415931.1"/>
    </source>
</evidence>
<name>A0A9N7TNY9_PLEPL</name>
<dbReference type="AlphaFoldDB" id="A0A9N7TNY9"/>
<keyword evidence="2" id="KW-1185">Reference proteome</keyword>
<dbReference type="EMBL" id="CADEAL010000181">
    <property type="protein sequence ID" value="CAB1415931.1"/>
    <property type="molecule type" value="Genomic_DNA"/>
</dbReference>
<sequence>MSHDLFKEEARGSSVSLLQRTRVSGGNRTRPRFVKLNIIMGSSMFPDRFYLDQMPLDFLSASALFEKTQGLSLGRLNHMSCCSSCERPSHRKCSCFTGETLAPEGKWTRGTSSS</sequence>
<dbReference type="Proteomes" id="UP001153269">
    <property type="component" value="Unassembled WGS sequence"/>
</dbReference>